<dbReference type="Pfam" id="PF12078">
    <property type="entry name" value="DUF3557"/>
    <property type="match status" value="1"/>
</dbReference>
<proteinExistence type="predicted"/>
<name>E3MDV0_CAERE</name>
<dbReference type="FunCoup" id="E3MDV0">
    <property type="interactions" value="546"/>
</dbReference>
<dbReference type="EMBL" id="DS268437">
    <property type="protein sequence ID" value="EFO99222.1"/>
    <property type="molecule type" value="Genomic_DNA"/>
</dbReference>
<dbReference type="Proteomes" id="UP000008281">
    <property type="component" value="Unassembled WGS sequence"/>
</dbReference>
<reference evidence="1" key="1">
    <citation type="submission" date="2007-07" db="EMBL/GenBank/DDBJ databases">
        <title>PCAP assembly of the Caenorhabditis remanei genome.</title>
        <authorList>
            <consortium name="The Caenorhabditis remanei Sequencing Consortium"/>
            <person name="Wilson R.K."/>
        </authorList>
    </citation>
    <scope>NUCLEOTIDE SEQUENCE [LARGE SCALE GENOMIC DNA]</scope>
    <source>
        <strain evidence="1">PB4641</strain>
    </source>
</reference>
<dbReference type="PANTHER" id="PTHR31379">
    <property type="entry name" value="F-BOX C PROTEIN-RELATED-RELATED"/>
    <property type="match status" value="1"/>
</dbReference>
<dbReference type="RefSeq" id="XP_003105814.2">
    <property type="nucleotide sequence ID" value="XM_003105766.2"/>
</dbReference>
<sequence>MHIVISYPALRSVIEFLDAAKRQHFTARCPSLRLVDRTIPLHVENLNIGEFYLEIIGKSQFSAQFFINQVSFRDKNNAWRRTARFDMEQKEAIKKFYDFCLGGRSEIYVNHVSFGGSSLTMGNLPANFSLTVNKFLASHGNFESFLPAINPISYPLYSVEISTTDVLSLNHPVLHTAQNLTIITNQDTDHEHLLIDKIRNKNVSIGYEFIILVDLLEIIEDWMFYKREIGTTFTFFEDFRNDVSRTLNQLYEELHDCRKEWKEEDNQEHMIREYRHFFIKIDEASKILVYGEKTQEGTGSRVVFKVVAMTDAVEDVEMEADNMEVDYMEE</sequence>
<accession>E3MDV0</accession>
<organism evidence="2">
    <name type="scientific">Caenorhabditis remanei</name>
    <name type="common">Caenorhabditis vulgaris</name>
    <dbReference type="NCBI Taxonomy" id="31234"/>
    <lineage>
        <taxon>Eukaryota</taxon>
        <taxon>Metazoa</taxon>
        <taxon>Ecdysozoa</taxon>
        <taxon>Nematoda</taxon>
        <taxon>Chromadorea</taxon>
        <taxon>Rhabditida</taxon>
        <taxon>Rhabditina</taxon>
        <taxon>Rhabditomorpha</taxon>
        <taxon>Rhabditoidea</taxon>
        <taxon>Rhabditidae</taxon>
        <taxon>Peloderinae</taxon>
        <taxon>Caenorhabditis</taxon>
    </lineage>
</organism>
<dbReference type="PANTHER" id="PTHR31379:SF1">
    <property type="entry name" value="F-BOX C PROTEIN-RELATED"/>
    <property type="match status" value="1"/>
</dbReference>
<dbReference type="HOGENOM" id="CLU_042576_3_1_1"/>
<evidence type="ECO:0000313" key="2">
    <source>
        <dbReference type="Proteomes" id="UP000008281"/>
    </source>
</evidence>
<dbReference type="AlphaFoldDB" id="E3MDV0"/>
<dbReference type="KEGG" id="crq:GCK72_008013"/>
<dbReference type="InterPro" id="IPR021942">
    <property type="entry name" value="DUF3557"/>
</dbReference>
<dbReference type="CTD" id="9817697"/>
<protein>
    <submittedName>
        <fullName evidence="1">Uncharacterized protein</fullName>
    </submittedName>
</protein>
<evidence type="ECO:0000313" key="1">
    <source>
        <dbReference type="EMBL" id="EFO99222.1"/>
    </source>
</evidence>
<dbReference type="GeneID" id="9817697"/>
<keyword evidence="2" id="KW-1185">Reference proteome</keyword>
<gene>
    <name evidence="1" type="ORF">CRE_17873</name>
</gene>